<feature type="compositionally biased region" description="Basic and acidic residues" evidence="1">
    <location>
        <begin position="19"/>
        <end position="39"/>
    </location>
</feature>
<reference evidence="3 4" key="1">
    <citation type="submission" date="2023-11" db="EMBL/GenBank/DDBJ databases">
        <title>30 novel species of actinomycetes from the DSMZ collection.</title>
        <authorList>
            <person name="Nouioui I."/>
        </authorList>
    </citation>
    <scope>NUCLEOTIDE SEQUENCE [LARGE SCALE GENOMIC DNA]</scope>
    <source>
        <strain evidence="3 4">DSM 41602</strain>
    </source>
</reference>
<gene>
    <name evidence="3" type="ORF">V2K49_14650</name>
</gene>
<dbReference type="InterPro" id="IPR002937">
    <property type="entry name" value="Amino_oxidase"/>
</dbReference>
<feature type="region of interest" description="Disordered" evidence="1">
    <location>
        <begin position="1"/>
        <end position="65"/>
    </location>
</feature>
<dbReference type="SUPFAM" id="SSF51905">
    <property type="entry name" value="FAD/NAD(P)-binding domain"/>
    <property type="match status" value="1"/>
</dbReference>
<proteinExistence type="predicted"/>
<evidence type="ECO:0000259" key="2">
    <source>
        <dbReference type="Pfam" id="PF01593"/>
    </source>
</evidence>
<dbReference type="Gene3D" id="3.50.50.60">
    <property type="entry name" value="FAD/NAD(P)-binding domain"/>
    <property type="match status" value="2"/>
</dbReference>
<dbReference type="Proteomes" id="UP001354649">
    <property type="component" value="Unassembled WGS sequence"/>
</dbReference>
<dbReference type="PANTHER" id="PTHR10742">
    <property type="entry name" value="FLAVIN MONOAMINE OXIDASE"/>
    <property type="match status" value="1"/>
</dbReference>
<dbReference type="InterPro" id="IPR050281">
    <property type="entry name" value="Flavin_monoamine_oxidase"/>
</dbReference>
<evidence type="ECO:0000313" key="4">
    <source>
        <dbReference type="Proteomes" id="UP001354649"/>
    </source>
</evidence>
<evidence type="ECO:0000313" key="3">
    <source>
        <dbReference type="EMBL" id="MEE4584383.1"/>
    </source>
</evidence>
<organism evidence="3 4">
    <name type="scientific">Streptomyces antimycoticus</name>
    <dbReference type="NCBI Taxonomy" id="68175"/>
    <lineage>
        <taxon>Bacteria</taxon>
        <taxon>Bacillati</taxon>
        <taxon>Actinomycetota</taxon>
        <taxon>Actinomycetes</taxon>
        <taxon>Kitasatosporales</taxon>
        <taxon>Streptomycetaceae</taxon>
        <taxon>Streptomyces</taxon>
        <taxon>Streptomyces violaceusniger group</taxon>
    </lineage>
</organism>
<comment type="caution">
    <text evidence="3">The sequence shown here is derived from an EMBL/GenBank/DDBJ whole genome shotgun (WGS) entry which is preliminary data.</text>
</comment>
<dbReference type="EMBL" id="JAZBJQ010000009">
    <property type="protein sequence ID" value="MEE4584383.1"/>
    <property type="molecule type" value="Genomic_DNA"/>
</dbReference>
<dbReference type="Pfam" id="PF01593">
    <property type="entry name" value="Amino_oxidase"/>
    <property type="match status" value="2"/>
</dbReference>
<dbReference type="AlphaFoldDB" id="A0ABD5J7R3"/>
<name>A0ABD5J7R3_9ACTN</name>
<feature type="domain" description="Amine oxidase" evidence="2">
    <location>
        <begin position="61"/>
        <end position="107"/>
    </location>
</feature>
<dbReference type="InterPro" id="IPR036188">
    <property type="entry name" value="FAD/NAD-bd_sf"/>
</dbReference>
<dbReference type="PANTHER" id="PTHR10742:SF410">
    <property type="entry name" value="LYSINE-SPECIFIC HISTONE DEMETHYLASE 2"/>
    <property type="match status" value="1"/>
</dbReference>
<accession>A0ABD5J7R3</accession>
<sequence length="194" mass="21928">MEHKLRLLSRRAIPPWRGSRRDRNPRSVCEGERGRRQPEQPRAGRPRRHRRRRRRTGRGPRLAGQGREVVVLEARDRIGGRMFTDRTSPPVPEYGCEWIHGENASAWDRGLQPDPGPLAKGLSIQRETVVKRVEYSTTSVTVSAERQGRTVRYTARTAVVALPVTALAADAIAFSPRPPKVKKEVFTSAPSQSR</sequence>
<feature type="compositionally biased region" description="Basic residues" evidence="1">
    <location>
        <begin position="44"/>
        <end position="58"/>
    </location>
</feature>
<evidence type="ECO:0000256" key="1">
    <source>
        <dbReference type="SAM" id="MobiDB-lite"/>
    </source>
</evidence>
<protein>
    <submittedName>
        <fullName evidence="3">FAD-dependent oxidoreductase</fullName>
    </submittedName>
</protein>
<feature type="domain" description="Amine oxidase" evidence="2">
    <location>
        <begin position="118"/>
        <end position="180"/>
    </location>
</feature>